<dbReference type="Pfam" id="PF00400">
    <property type="entry name" value="WD40"/>
    <property type="match status" value="2"/>
</dbReference>
<evidence type="ECO:0000256" key="1">
    <source>
        <dbReference type="ARBA" id="ARBA00022574"/>
    </source>
</evidence>
<dbReference type="PROSITE" id="PS50294">
    <property type="entry name" value="WD_REPEATS_REGION"/>
    <property type="match status" value="1"/>
</dbReference>
<evidence type="ECO:0000256" key="5">
    <source>
        <dbReference type="SAM" id="Phobius"/>
    </source>
</evidence>
<dbReference type="GO" id="GO:0034657">
    <property type="term" value="C:GID complex"/>
    <property type="evidence" value="ECO:0007669"/>
    <property type="project" value="TreeGrafter"/>
</dbReference>
<feature type="transmembrane region" description="Helical" evidence="5">
    <location>
        <begin position="361"/>
        <end position="385"/>
    </location>
</feature>
<dbReference type="InterPro" id="IPR036322">
    <property type="entry name" value="WD40_repeat_dom_sf"/>
</dbReference>
<evidence type="ECO:0000256" key="4">
    <source>
        <dbReference type="SAM" id="MobiDB-lite"/>
    </source>
</evidence>
<dbReference type="Gene3D" id="2.130.10.10">
    <property type="entry name" value="YVTN repeat-like/Quinoprotein amine dehydrogenase"/>
    <property type="match status" value="1"/>
</dbReference>
<keyword evidence="1 3" id="KW-0853">WD repeat</keyword>
<reference evidence="6 7" key="1">
    <citation type="journal article" date="2013" name="Nat. Commun.">
        <title>The evolution and pathogenic mechanisms of the rice sheath blight pathogen.</title>
        <authorList>
            <person name="Zheng A."/>
            <person name="Lin R."/>
            <person name="Xu L."/>
            <person name="Qin P."/>
            <person name="Tang C."/>
            <person name="Ai P."/>
            <person name="Zhang D."/>
            <person name="Liu Y."/>
            <person name="Sun Z."/>
            <person name="Feng H."/>
            <person name="Wang Y."/>
            <person name="Chen Y."/>
            <person name="Liang X."/>
            <person name="Fu R."/>
            <person name="Li Q."/>
            <person name="Zhang J."/>
            <person name="Yu X."/>
            <person name="Xie Z."/>
            <person name="Ding L."/>
            <person name="Guan P."/>
            <person name="Tang J."/>
            <person name="Liang Y."/>
            <person name="Wang S."/>
            <person name="Deng Q."/>
            <person name="Li S."/>
            <person name="Zhu J."/>
            <person name="Wang L."/>
            <person name="Liu H."/>
            <person name="Li P."/>
        </authorList>
    </citation>
    <scope>NUCLEOTIDE SEQUENCE [LARGE SCALE GENOMIC DNA]</scope>
    <source>
        <strain evidence="7">AG-1 IA</strain>
    </source>
</reference>
<dbReference type="GO" id="GO:0043161">
    <property type="term" value="P:proteasome-mediated ubiquitin-dependent protein catabolic process"/>
    <property type="evidence" value="ECO:0007669"/>
    <property type="project" value="TreeGrafter"/>
</dbReference>
<evidence type="ECO:0000256" key="2">
    <source>
        <dbReference type="ARBA" id="ARBA00022737"/>
    </source>
</evidence>
<dbReference type="OMA" id="HERGANQ"/>
<feature type="region of interest" description="Disordered" evidence="4">
    <location>
        <begin position="926"/>
        <end position="966"/>
    </location>
</feature>
<gene>
    <name evidence="6" type="ORF">AG1IA_04752</name>
</gene>
<dbReference type="OrthoDB" id="972532at2759"/>
<feature type="region of interest" description="Disordered" evidence="4">
    <location>
        <begin position="1207"/>
        <end position="1266"/>
    </location>
</feature>
<feature type="region of interest" description="Disordered" evidence="4">
    <location>
        <begin position="55"/>
        <end position="77"/>
    </location>
</feature>
<feature type="region of interest" description="Disordered" evidence="4">
    <location>
        <begin position="598"/>
        <end position="618"/>
    </location>
</feature>
<dbReference type="STRING" id="983506.L8WSX8"/>
<dbReference type="SUPFAM" id="SSF50978">
    <property type="entry name" value="WD40 repeat-like"/>
    <property type="match status" value="1"/>
</dbReference>
<dbReference type="InterPro" id="IPR001680">
    <property type="entry name" value="WD40_rpt"/>
</dbReference>
<feature type="compositionally biased region" description="Low complexity" evidence="4">
    <location>
        <begin position="517"/>
        <end position="532"/>
    </location>
</feature>
<name>L8WSX8_THACA</name>
<feature type="region of interest" description="Disordered" evidence="4">
    <location>
        <begin position="465"/>
        <end position="496"/>
    </location>
</feature>
<proteinExistence type="predicted"/>
<evidence type="ECO:0000313" key="7">
    <source>
        <dbReference type="Proteomes" id="UP000011668"/>
    </source>
</evidence>
<dbReference type="InterPro" id="IPR015943">
    <property type="entry name" value="WD40/YVTN_repeat-like_dom_sf"/>
</dbReference>
<keyword evidence="7" id="KW-1185">Reference proteome</keyword>
<feature type="compositionally biased region" description="Polar residues" evidence="4">
    <location>
        <begin position="932"/>
        <end position="951"/>
    </location>
</feature>
<dbReference type="EMBL" id="AFRT01001105">
    <property type="protein sequence ID" value="ELU41226.1"/>
    <property type="molecule type" value="Genomic_DNA"/>
</dbReference>
<feature type="repeat" description="WD" evidence="3">
    <location>
        <begin position="648"/>
        <end position="681"/>
    </location>
</feature>
<organism evidence="6 7">
    <name type="scientific">Thanatephorus cucumeris (strain AG1-IA)</name>
    <name type="common">Rice sheath blight fungus</name>
    <name type="synonym">Rhizoctonia solani</name>
    <dbReference type="NCBI Taxonomy" id="983506"/>
    <lineage>
        <taxon>Eukaryota</taxon>
        <taxon>Fungi</taxon>
        <taxon>Dikarya</taxon>
        <taxon>Basidiomycota</taxon>
        <taxon>Agaricomycotina</taxon>
        <taxon>Agaricomycetes</taxon>
        <taxon>Cantharellales</taxon>
        <taxon>Ceratobasidiaceae</taxon>
        <taxon>Rhizoctonia</taxon>
        <taxon>Rhizoctonia solani AG-1</taxon>
    </lineage>
</organism>
<evidence type="ECO:0000256" key="3">
    <source>
        <dbReference type="PROSITE-ProRule" id="PRU00221"/>
    </source>
</evidence>
<dbReference type="PANTHER" id="PTHR22838:SF0">
    <property type="entry name" value="WD REPEAT-CONTAINING PROTEIN 26"/>
    <property type="match status" value="1"/>
</dbReference>
<keyword evidence="5" id="KW-0812">Transmembrane</keyword>
<dbReference type="PROSITE" id="PS50082">
    <property type="entry name" value="WD_REPEATS_2"/>
    <property type="match status" value="1"/>
</dbReference>
<sequence length="1266" mass="140802">MTERTVTFRSNDDFLTAEPSSYLRGGSELANPAKRKQTLLALLSELSDLRDAEDFDKEVRDSAPSNGSTGALGETVQDSQSREGVAIFLAFDNHVTSLDRQLQGFANAVRQLGSSVGLLNATYYLRGSLIQIEYLFRENAADLFSEIRRKRDAERDRVHTGMRPQIKPLKDIEQLPEEMDRLLRYDLPSEKTAHATFRNDIPEFTDELVNASFISFASDLRVGSTEILLRGATEDQCSSTVHKRSIHRYWYTYGIHERGANQFCGSKRTDALVETALIILGWSAHHPTCPDAHRKWPSVPLRCSKYGATFFSGVTATTIQYSAINSQDYVVRGIRASISPSFNPVSYFRAVFTYSSRQSPVVSALVTAFTIVTSSGLISVGLWFMSERWIFSRTRGKRWLFDVLNETQAKINRLLGITWVLKQFPEDIGPRLMRWSRLQVHNIRTALQMAYIYCTCRSPSEIDEEKQAHLSDFAADPPRSSGLPPRPSGARSDDDTISIADTNYSALASPRFTDKQPLPTSTSMTSIPSSSSGHPRETPPGFSTVALPATITEGELERPPPPRRLKSLVERVSVSLLNLKITSLIPQQIIAINKSAPGRTVSGRTDLESTTGRPRASTEGYIPSSYALKARLTKLKPGLENLRITQFMTEHMALVKHMQFSPNGDYLATCSWDRTAIIWKIGDTVEMCMKLYHPVSSGGFVNQVAWSPDGERLLTRTQKAIKIWNPYTGISTRTITRGRSIQYASWMPSGNGFLAVEYKSQSRAGQVTATNLVQLDAEGKVLYTHILDRIQIWDTAIMADEVRVLAVGTLVESRDRLQPIQSRAEKRLLSETSSTPVNKVTHALVSHENKSPPQMWRIDMKTTIRPGEHVARLVLVHFEFAGQSFFGGPDEILKYLPAIAGLFLGLCSYLAHLMVHCDFYPGSSPASPPPSRQLTSSPELQASLGSSSPQRGGSVGTTVTPGPTDPIDTNNWRLLFYRFSSDCAGDYAASKLRLAKRAQYIDFGDMRAILCHSPPMPWKRVLIATTGRKIPWEIHSIDKQFIGRSLSTKYNTAITIVGSRMAVLGLEEERRRDVLTGLLELETGDEQEVKEKVSPHHRRKFTYQHFLKINLSSCVAVPVVVTITLTEAPSHVPTISSYINTPTPACSRRMNSSSDMTGVIRDSRLFASGIPRHLNPLLGGTHIPACQDPIILPTVTDKHYIRPTASGRHKIIRPTSDSQATPPIREPARPHSHIPANILTSPPAIPQGGQEELPLSPPENNFVRED</sequence>
<keyword evidence="2" id="KW-0677">Repeat</keyword>
<dbReference type="PANTHER" id="PTHR22838">
    <property type="entry name" value="WD REPEAT PROTEIN 26-RELATED"/>
    <property type="match status" value="1"/>
</dbReference>
<protein>
    <submittedName>
        <fullName evidence="6">WD40 domain-containing protein</fullName>
    </submittedName>
</protein>
<dbReference type="Proteomes" id="UP000011668">
    <property type="component" value="Unassembled WGS sequence"/>
</dbReference>
<accession>L8WSX8</accession>
<dbReference type="HOGENOM" id="CLU_264368_0_0_1"/>
<evidence type="ECO:0000313" key="6">
    <source>
        <dbReference type="EMBL" id="ELU41226.1"/>
    </source>
</evidence>
<dbReference type="SMART" id="SM00320">
    <property type="entry name" value="WD40"/>
    <property type="match status" value="2"/>
</dbReference>
<dbReference type="InterPro" id="IPR051350">
    <property type="entry name" value="WD_repeat-ST_regulator"/>
</dbReference>
<keyword evidence="5" id="KW-1133">Transmembrane helix</keyword>
<comment type="caution">
    <text evidence="6">The sequence shown here is derived from an EMBL/GenBank/DDBJ whole genome shotgun (WGS) entry which is preliminary data.</text>
</comment>
<feature type="region of interest" description="Disordered" evidence="4">
    <location>
        <begin position="508"/>
        <end position="544"/>
    </location>
</feature>
<keyword evidence="5" id="KW-0472">Membrane</keyword>
<dbReference type="AlphaFoldDB" id="L8WSX8"/>